<organism evidence="7 8">
    <name type="scientific">Chaetoceros tenuissimus</name>
    <dbReference type="NCBI Taxonomy" id="426638"/>
    <lineage>
        <taxon>Eukaryota</taxon>
        <taxon>Sar</taxon>
        <taxon>Stramenopiles</taxon>
        <taxon>Ochrophyta</taxon>
        <taxon>Bacillariophyta</taxon>
        <taxon>Coscinodiscophyceae</taxon>
        <taxon>Chaetocerotophycidae</taxon>
        <taxon>Chaetocerotales</taxon>
        <taxon>Chaetocerotaceae</taxon>
        <taxon>Chaetoceros</taxon>
    </lineage>
</organism>
<feature type="transmembrane region" description="Helical" evidence="6">
    <location>
        <begin position="92"/>
        <end position="111"/>
    </location>
</feature>
<keyword evidence="2 6" id="KW-0812">Transmembrane</keyword>
<reference evidence="7 8" key="1">
    <citation type="journal article" date="2021" name="Sci. Rep.">
        <title>The genome of the diatom Chaetoceros tenuissimus carries an ancient integrated fragment of an extant virus.</title>
        <authorList>
            <person name="Hongo Y."/>
            <person name="Kimura K."/>
            <person name="Takaki Y."/>
            <person name="Yoshida Y."/>
            <person name="Baba S."/>
            <person name="Kobayashi G."/>
            <person name="Nagasaki K."/>
            <person name="Hano T."/>
            <person name="Tomaru Y."/>
        </authorList>
    </citation>
    <scope>NUCLEOTIDE SEQUENCE [LARGE SCALE GENOMIC DNA]</scope>
    <source>
        <strain evidence="7 8">NIES-3715</strain>
    </source>
</reference>
<evidence type="ECO:0000313" key="8">
    <source>
        <dbReference type="Proteomes" id="UP001054902"/>
    </source>
</evidence>
<keyword evidence="8" id="KW-1185">Reference proteome</keyword>
<dbReference type="Pfam" id="PF03619">
    <property type="entry name" value="Solute_trans_a"/>
    <property type="match status" value="1"/>
</dbReference>
<evidence type="ECO:0000256" key="2">
    <source>
        <dbReference type="ARBA" id="ARBA00022692"/>
    </source>
</evidence>
<dbReference type="Proteomes" id="UP001054902">
    <property type="component" value="Unassembled WGS sequence"/>
</dbReference>
<protein>
    <submittedName>
        <fullName evidence="7">Uncharacterized protein</fullName>
    </submittedName>
</protein>
<keyword evidence="3 6" id="KW-1133">Transmembrane helix</keyword>
<feature type="transmembrane region" description="Helical" evidence="6">
    <location>
        <begin position="305"/>
        <end position="327"/>
    </location>
</feature>
<comment type="subcellular location">
    <subcellularLocation>
        <location evidence="1">Membrane</location>
        <topology evidence="1">Multi-pass membrane protein</topology>
    </subcellularLocation>
</comment>
<feature type="region of interest" description="Disordered" evidence="5">
    <location>
        <begin position="463"/>
        <end position="483"/>
    </location>
</feature>
<sequence>MSLERKVRRLERCLVVQCFTFSILIVSLCFMFYASFTSLRKDLSSRMKTVELLHEKFDLELNETITNLNTTVGTVQEVVEQTADDVHSQNSLIAYQTAGTFTVLGCMISCYHMSSHLRHLHQPEIQRKVISILWFPPIYSVCSFFALLMPSISGYFFLITELYEAFSIYNFLSFLINLLGKGDRNAAIDQLAKHADHMHPPMHFNPWQQPRTYATSRLKAEAVLDQCQFFSMQFVFVRPVTSIIMAISDSFHESRWDFQYPQVYANIIMNISIFFAFNGLLTFYHAVKDDLKWCNPFSKFLSIKMVVFVTFWWQGIAVSFIVHSIYLHNDDENVSKDSTDWAKKAQSFLICLEMFIFAIVHVSVFPAEEWRPGYKEEEMKRNKTTLTESMALKDFVSDVKTVIRSQKKRKAKYHKVERSPSPEKKLASSGYDAHFEIGSLDDEEENEDDPDWSQKWTRIEEFIEQIGSGDSDEERSVSGSQIV</sequence>
<dbReference type="InterPro" id="IPR005178">
    <property type="entry name" value="Ostalpha/TMEM184C"/>
</dbReference>
<dbReference type="GO" id="GO:0016020">
    <property type="term" value="C:membrane"/>
    <property type="evidence" value="ECO:0007669"/>
    <property type="project" value="UniProtKB-SubCell"/>
</dbReference>
<keyword evidence="4 6" id="KW-0472">Membrane</keyword>
<name>A0AAD3D8C9_9STRA</name>
<dbReference type="AlphaFoldDB" id="A0AAD3D8C9"/>
<accession>A0AAD3D8C9</accession>
<comment type="caution">
    <text evidence="7">The sequence shown here is derived from an EMBL/GenBank/DDBJ whole genome shotgun (WGS) entry which is preliminary data.</text>
</comment>
<feature type="transmembrane region" description="Helical" evidence="6">
    <location>
        <begin position="267"/>
        <end position="284"/>
    </location>
</feature>
<evidence type="ECO:0000256" key="5">
    <source>
        <dbReference type="SAM" id="MobiDB-lite"/>
    </source>
</evidence>
<feature type="transmembrane region" description="Helical" evidence="6">
    <location>
        <begin position="132"/>
        <end position="156"/>
    </location>
</feature>
<feature type="transmembrane region" description="Helical" evidence="6">
    <location>
        <begin position="347"/>
        <end position="365"/>
    </location>
</feature>
<feature type="region of interest" description="Disordered" evidence="5">
    <location>
        <begin position="410"/>
        <end position="431"/>
    </location>
</feature>
<evidence type="ECO:0000256" key="1">
    <source>
        <dbReference type="ARBA" id="ARBA00004141"/>
    </source>
</evidence>
<evidence type="ECO:0000256" key="3">
    <source>
        <dbReference type="ARBA" id="ARBA00022989"/>
    </source>
</evidence>
<evidence type="ECO:0000256" key="4">
    <source>
        <dbReference type="ARBA" id="ARBA00023136"/>
    </source>
</evidence>
<dbReference type="PANTHER" id="PTHR23423">
    <property type="entry name" value="ORGANIC SOLUTE TRANSPORTER-RELATED"/>
    <property type="match status" value="1"/>
</dbReference>
<feature type="transmembrane region" description="Helical" evidence="6">
    <location>
        <begin position="162"/>
        <end position="180"/>
    </location>
</feature>
<feature type="compositionally biased region" description="Basic and acidic residues" evidence="5">
    <location>
        <begin position="414"/>
        <end position="426"/>
    </location>
</feature>
<gene>
    <name evidence="7" type="ORF">CTEN210_15778</name>
</gene>
<dbReference type="SMART" id="SM01417">
    <property type="entry name" value="Solute_trans_a"/>
    <property type="match status" value="1"/>
</dbReference>
<evidence type="ECO:0000256" key="6">
    <source>
        <dbReference type="SAM" id="Phobius"/>
    </source>
</evidence>
<evidence type="ECO:0000313" key="7">
    <source>
        <dbReference type="EMBL" id="GFH59302.1"/>
    </source>
</evidence>
<proteinExistence type="predicted"/>
<dbReference type="EMBL" id="BLLK01000062">
    <property type="protein sequence ID" value="GFH59302.1"/>
    <property type="molecule type" value="Genomic_DNA"/>
</dbReference>
<feature type="transmembrane region" description="Helical" evidence="6">
    <location>
        <begin position="12"/>
        <end position="36"/>
    </location>
</feature>